<reference evidence="2" key="1">
    <citation type="submission" date="2016-06" db="EMBL/GenBank/DDBJ databases">
        <title>Parallel loss of symbiosis genes in relatives of nitrogen-fixing non-legume Parasponia.</title>
        <authorList>
            <person name="Van Velzen R."/>
            <person name="Holmer R."/>
            <person name="Bu F."/>
            <person name="Rutten L."/>
            <person name="Van Zeijl A."/>
            <person name="Liu W."/>
            <person name="Santuari L."/>
            <person name="Cao Q."/>
            <person name="Sharma T."/>
            <person name="Shen D."/>
            <person name="Roswanjaya Y."/>
            <person name="Wardhani T."/>
            <person name="Kalhor M.S."/>
            <person name="Jansen J."/>
            <person name="Van den Hoogen J."/>
            <person name="Gungor B."/>
            <person name="Hartog M."/>
            <person name="Hontelez J."/>
            <person name="Verver J."/>
            <person name="Yang W.-C."/>
            <person name="Schijlen E."/>
            <person name="Repin R."/>
            <person name="Schilthuizen M."/>
            <person name="Schranz E."/>
            <person name="Heidstra R."/>
            <person name="Miyata K."/>
            <person name="Fedorova E."/>
            <person name="Kohlen W."/>
            <person name="Bisseling T."/>
            <person name="Smit S."/>
            <person name="Geurts R."/>
        </authorList>
    </citation>
    <scope>NUCLEOTIDE SEQUENCE [LARGE SCALE GENOMIC DNA]</scope>
    <source>
        <strain evidence="2">cv. RG33-2</strain>
    </source>
</reference>
<name>A0A2P5E8N0_TREOI</name>
<protein>
    <submittedName>
        <fullName evidence="1">Uncharacterized protein</fullName>
    </submittedName>
</protein>
<comment type="caution">
    <text evidence="1">The sequence shown here is derived from an EMBL/GenBank/DDBJ whole genome shotgun (WGS) entry which is preliminary data.</text>
</comment>
<organism evidence="1 2">
    <name type="scientific">Trema orientale</name>
    <name type="common">Charcoal tree</name>
    <name type="synonym">Celtis orientalis</name>
    <dbReference type="NCBI Taxonomy" id="63057"/>
    <lineage>
        <taxon>Eukaryota</taxon>
        <taxon>Viridiplantae</taxon>
        <taxon>Streptophyta</taxon>
        <taxon>Embryophyta</taxon>
        <taxon>Tracheophyta</taxon>
        <taxon>Spermatophyta</taxon>
        <taxon>Magnoliopsida</taxon>
        <taxon>eudicotyledons</taxon>
        <taxon>Gunneridae</taxon>
        <taxon>Pentapetalae</taxon>
        <taxon>rosids</taxon>
        <taxon>fabids</taxon>
        <taxon>Rosales</taxon>
        <taxon>Cannabaceae</taxon>
        <taxon>Trema</taxon>
    </lineage>
</organism>
<dbReference type="AlphaFoldDB" id="A0A2P5E8N0"/>
<proteinExistence type="predicted"/>
<sequence>MLYLRDGDSFPCATRQVTILIEDTCYNRLNLLHGNLVRWKKYK</sequence>
<evidence type="ECO:0000313" key="1">
    <source>
        <dbReference type="EMBL" id="PON81895.1"/>
    </source>
</evidence>
<dbReference type="InParanoid" id="A0A2P5E8N0"/>
<dbReference type="OrthoDB" id="10373873at2759"/>
<evidence type="ECO:0000313" key="2">
    <source>
        <dbReference type="Proteomes" id="UP000237000"/>
    </source>
</evidence>
<dbReference type="Proteomes" id="UP000237000">
    <property type="component" value="Unassembled WGS sequence"/>
</dbReference>
<keyword evidence="2" id="KW-1185">Reference proteome</keyword>
<gene>
    <name evidence="1" type="ORF">TorRG33x02_223160</name>
</gene>
<dbReference type="EMBL" id="JXTC01000206">
    <property type="protein sequence ID" value="PON81895.1"/>
    <property type="molecule type" value="Genomic_DNA"/>
</dbReference>
<accession>A0A2P5E8N0</accession>